<accession>A0AAW3JPD4</accession>
<evidence type="ECO:0000256" key="1">
    <source>
        <dbReference type="SAM" id="Phobius"/>
    </source>
</evidence>
<dbReference type="EMBL" id="LLKB01000005">
    <property type="protein sequence ID" value="KQC84583.1"/>
    <property type="molecule type" value="Genomic_DNA"/>
</dbReference>
<organism evidence="2 3">
    <name type="scientific">Butyribacter intestini</name>
    <dbReference type="NCBI Taxonomy" id="1703332"/>
    <lineage>
        <taxon>Bacteria</taxon>
        <taxon>Bacillati</taxon>
        <taxon>Bacillota</taxon>
        <taxon>Clostridia</taxon>
        <taxon>Lachnospirales</taxon>
        <taxon>Lachnospiraceae</taxon>
        <taxon>Butyribacter</taxon>
    </lineage>
</organism>
<evidence type="ECO:0000313" key="3">
    <source>
        <dbReference type="Proteomes" id="UP000050833"/>
    </source>
</evidence>
<dbReference type="RefSeq" id="WP_055943399.1">
    <property type="nucleotide sequence ID" value="NZ_DBGDCA010000005.1"/>
</dbReference>
<dbReference type="AlphaFoldDB" id="A0AAW3JPD4"/>
<sequence length="175" mass="20448">MSEYTRNGYTYENNKRRHIPNYRKNTYVEGNTVRQLEAVPKRREEERIEREKRRRRQLDPGNIAIPGVSVFNIVFMMCVAIILIGVTASFISAQNRSVALKKEVVALQSEIQEQKISNDEKYEEILNGVDLSQIYKKATRKLGMVRAENNQVFKYKNKKSDMVKQYAKVPETTNK</sequence>
<keyword evidence="1" id="KW-0472">Membrane</keyword>
<protein>
    <recommendedName>
        <fullName evidence="4">Cell division protein FtsL</fullName>
    </recommendedName>
</protein>
<gene>
    <name evidence="2" type="ORF">APZ18_07470</name>
</gene>
<keyword evidence="1" id="KW-1133">Transmembrane helix</keyword>
<evidence type="ECO:0008006" key="4">
    <source>
        <dbReference type="Google" id="ProtNLM"/>
    </source>
</evidence>
<comment type="caution">
    <text evidence="2">The sequence shown here is derived from an EMBL/GenBank/DDBJ whole genome shotgun (WGS) entry which is preliminary data.</text>
</comment>
<evidence type="ECO:0000313" key="2">
    <source>
        <dbReference type="EMBL" id="KQC84583.1"/>
    </source>
</evidence>
<keyword evidence="3" id="KW-1185">Reference proteome</keyword>
<proteinExistence type="predicted"/>
<reference evidence="2 3" key="1">
    <citation type="submission" date="2015-10" db="EMBL/GenBank/DDBJ databases">
        <title>Butyribacter intestini gen. nov., sp. nov., a butyric acid-producing bacterium of the family Lachnospiraceae isolated from the human faeces.</title>
        <authorList>
            <person name="Zou Y."/>
            <person name="Xue W."/>
            <person name="Luo G."/>
            <person name="Lv M."/>
        </authorList>
    </citation>
    <scope>NUCLEOTIDE SEQUENCE [LARGE SCALE GENOMIC DNA]</scope>
    <source>
        <strain evidence="2 3">TF01-11</strain>
    </source>
</reference>
<feature type="transmembrane region" description="Helical" evidence="1">
    <location>
        <begin position="63"/>
        <end position="91"/>
    </location>
</feature>
<name>A0AAW3JPD4_9FIRM</name>
<dbReference type="Proteomes" id="UP000050833">
    <property type="component" value="Unassembled WGS sequence"/>
</dbReference>
<keyword evidence="1" id="KW-0812">Transmembrane</keyword>